<name>A0A075B4L1_ROZAC</name>
<dbReference type="InterPro" id="IPR031327">
    <property type="entry name" value="MCM"/>
</dbReference>
<dbReference type="Pfam" id="PF00493">
    <property type="entry name" value="MCM"/>
    <property type="match status" value="1"/>
</dbReference>
<dbReference type="PROSITE" id="PS50051">
    <property type="entry name" value="MCM_2"/>
    <property type="match status" value="1"/>
</dbReference>
<comment type="similarity">
    <text evidence="1 5">Belongs to the MCM family.</text>
</comment>
<dbReference type="SMART" id="SM00350">
    <property type="entry name" value="MCM"/>
    <property type="match status" value="1"/>
</dbReference>
<accession>A0A075B4L1</accession>
<reference evidence="10" key="2">
    <citation type="journal article" date="2018" name="Nat. Microbiol.">
        <title>Leveraging single-cell genomics to expand the fungal tree of life.</title>
        <authorList>
            <person name="Ahrendt S.R."/>
            <person name="Quandt C.A."/>
            <person name="Ciobanu D."/>
            <person name="Clum A."/>
            <person name="Salamov A."/>
            <person name="Andreopoulos B."/>
            <person name="Cheng J.F."/>
            <person name="Woyke T."/>
            <person name="Pelin A."/>
            <person name="Henrissat B."/>
            <person name="Reynolds N.K."/>
            <person name="Benny G.L."/>
            <person name="Smith M.E."/>
            <person name="James T.Y."/>
            <person name="Grigoriev I.V."/>
        </authorList>
    </citation>
    <scope>NUCLEOTIDE SEQUENCE [LARGE SCALE GENOMIC DNA]</scope>
    <source>
        <strain evidence="10">CSF55</strain>
    </source>
</reference>
<evidence type="ECO:0000256" key="2">
    <source>
        <dbReference type="ARBA" id="ARBA00022705"/>
    </source>
</evidence>
<gene>
    <name evidence="7" type="ORF">O9G_005529</name>
    <name evidence="8" type="ORF">ROZALSC1DRAFT_28296</name>
</gene>
<reference evidence="8" key="3">
    <citation type="submission" date="2018-08" db="EMBL/GenBank/DDBJ databases">
        <title>Leveraging single-cell genomics to expand the Fungal Tree of Life.</title>
        <authorList>
            <consortium name="DOE Joint Genome Institute"/>
            <person name="Ahrendt S.R."/>
            <person name="Quandt C.A."/>
            <person name="Ciobanu D."/>
            <person name="Clum A."/>
            <person name="Salamov A."/>
            <person name="Andreopoulos B."/>
            <person name="Cheng J.-F."/>
            <person name="Woyke T."/>
            <person name="Pelin A."/>
            <person name="Henrissat B."/>
            <person name="Reynolds N."/>
            <person name="Benny G.L."/>
            <person name="Smith M.E."/>
            <person name="James T.Y."/>
            <person name="Grigoriev I.V."/>
        </authorList>
    </citation>
    <scope>NUCLEOTIDE SEQUENCE</scope>
    <source>
        <strain evidence="8">CSF55</strain>
    </source>
</reference>
<dbReference type="Proteomes" id="UP000030755">
    <property type="component" value="Unassembled WGS sequence"/>
</dbReference>
<dbReference type="InterPro" id="IPR001208">
    <property type="entry name" value="MCM_dom"/>
</dbReference>
<dbReference type="Proteomes" id="UP000281549">
    <property type="component" value="Unassembled WGS sequence"/>
</dbReference>
<dbReference type="GO" id="GO:0003697">
    <property type="term" value="F:single-stranded DNA binding"/>
    <property type="evidence" value="ECO:0007669"/>
    <property type="project" value="TreeGrafter"/>
</dbReference>
<evidence type="ECO:0000256" key="3">
    <source>
        <dbReference type="ARBA" id="ARBA00022741"/>
    </source>
</evidence>
<feature type="domain" description="MCM C-terminal AAA(+) ATPase" evidence="6">
    <location>
        <begin position="213"/>
        <end position="368"/>
    </location>
</feature>
<organism evidence="7 9">
    <name type="scientific">Rozella allomycis (strain CSF55)</name>
    <dbReference type="NCBI Taxonomy" id="988480"/>
    <lineage>
        <taxon>Eukaryota</taxon>
        <taxon>Fungi</taxon>
        <taxon>Fungi incertae sedis</taxon>
        <taxon>Cryptomycota</taxon>
        <taxon>Cryptomycota incertae sedis</taxon>
        <taxon>Rozella</taxon>
    </lineage>
</organism>
<evidence type="ECO:0000256" key="4">
    <source>
        <dbReference type="ARBA" id="ARBA00022840"/>
    </source>
</evidence>
<reference evidence="7 9" key="1">
    <citation type="journal article" date="2013" name="Curr. Biol.">
        <title>Shared signatures of parasitism and phylogenomics unite Cryptomycota and microsporidia.</title>
        <authorList>
            <person name="James T.Y."/>
            <person name="Pelin A."/>
            <person name="Bonen L."/>
            <person name="Ahrendt S."/>
            <person name="Sain D."/>
            <person name="Corradi N."/>
            <person name="Stajich J.E."/>
        </authorList>
    </citation>
    <scope>NUCLEOTIDE SEQUENCE [LARGE SCALE GENOMIC DNA]</scope>
    <source>
        <strain evidence="7">CSF55</strain>
        <strain evidence="7">CSF55</strain>
    </source>
</reference>
<dbReference type="EMBL" id="KE560612">
    <property type="protein sequence ID" value="EPZ36262.1"/>
    <property type="molecule type" value="Genomic_DNA"/>
</dbReference>
<dbReference type="PRINTS" id="PR01657">
    <property type="entry name" value="MCMFAMILY"/>
</dbReference>
<dbReference type="PANTHER" id="PTHR11630">
    <property type="entry name" value="DNA REPLICATION LICENSING FACTOR MCM FAMILY MEMBER"/>
    <property type="match status" value="1"/>
</dbReference>
<keyword evidence="5" id="KW-0238">DNA-binding</keyword>
<evidence type="ECO:0000313" key="9">
    <source>
        <dbReference type="Proteomes" id="UP000030755"/>
    </source>
</evidence>
<dbReference type="SUPFAM" id="SSF52540">
    <property type="entry name" value="P-loop containing nucleoside triphosphate hydrolases"/>
    <property type="match status" value="1"/>
</dbReference>
<dbReference type="GO" id="GO:0042555">
    <property type="term" value="C:MCM complex"/>
    <property type="evidence" value="ECO:0007669"/>
    <property type="project" value="TreeGrafter"/>
</dbReference>
<dbReference type="HOGENOM" id="CLU_636397_0_0_1"/>
<dbReference type="Gene3D" id="3.40.50.300">
    <property type="entry name" value="P-loop containing nucleotide triphosphate hydrolases"/>
    <property type="match status" value="1"/>
</dbReference>
<protein>
    <submittedName>
        <fullName evidence="8">MCM-domain-containing protein</fullName>
    </submittedName>
    <submittedName>
        <fullName evidence="7">Mini-chromosome maintenance, DNA-dependent ATPase domain-containing protein</fullName>
    </submittedName>
</protein>
<dbReference type="STRING" id="988480.A0A075B4L1"/>
<evidence type="ECO:0000256" key="1">
    <source>
        <dbReference type="ARBA" id="ARBA00008010"/>
    </source>
</evidence>
<evidence type="ECO:0000313" key="10">
    <source>
        <dbReference type="Proteomes" id="UP000281549"/>
    </source>
</evidence>
<dbReference type="InterPro" id="IPR027417">
    <property type="entry name" value="P-loop_NTPase"/>
</dbReference>
<keyword evidence="4 5" id="KW-0067">ATP-binding</keyword>
<dbReference type="AlphaFoldDB" id="A0A075B4L1"/>
<evidence type="ECO:0000313" key="7">
    <source>
        <dbReference type="EMBL" id="EPZ36262.1"/>
    </source>
</evidence>
<dbReference type="PANTHER" id="PTHR11630:SF66">
    <property type="entry name" value="DNA REPLICATION LICENSING FACTOR MCM4"/>
    <property type="match status" value="1"/>
</dbReference>
<keyword evidence="2" id="KW-0235">DNA replication</keyword>
<evidence type="ECO:0000256" key="5">
    <source>
        <dbReference type="RuleBase" id="RU004070"/>
    </source>
</evidence>
<dbReference type="EMBL" id="ML005099">
    <property type="protein sequence ID" value="RKP20196.1"/>
    <property type="molecule type" value="Genomic_DNA"/>
</dbReference>
<dbReference type="GO" id="GO:0006260">
    <property type="term" value="P:DNA replication"/>
    <property type="evidence" value="ECO:0007669"/>
    <property type="project" value="UniProtKB-KW"/>
</dbReference>
<keyword evidence="3 5" id="KW-0547">Nucleotide-binding</keyword>
<sequence length="431" mass="49046">MNFLSPFRRVRHPGMNQLASNIQLVNLNEVSEQYERALAHAEDDCLDWSRIFSIDQGLAMSLIENFEIGRALWQRVKVRLKNLPSLCKIKSKVKERDLKKLRVITGKIVSVGTIFVRDRMPTQEITLLSCDKYVQLILHSDFQGSAGKEMSFVGYVSKTDFCCLYEASEQVHYPLQEPQKHRNLADMVNMLCPEVVMMDKVKKALLMSAICRLHVLHVGDPGTAKSKLLRQMECLVPCVSVTGPASTEAGLTASVVNSNIEPGALVLGNKKHVLIDELDKMPDGLQGVLHEAMEQKTVTINKHFFHQQYPADVAVCATANFRNIVFDPLMNVVQNIGVHRALLSRFDLVIISIDKYNLFGDRQLANALVREKFNEDERNIMERDINLMPEIEKMKNFETRIGDEMKMRLTTELSKLRQNILKNLGLERPEL</sequence>
<keyword evidence="9" id="KW-1185">Reference proteome</keyword>
<dbReference type="GO" id="GO:0005524">
    <property type="term" value="F:ATP binding"/>
    <property type="evidence" value="ECO:0007669"/>
    <property type="project" value="UniProtKB-KW"/>
</dbReference>
<evidence type="ECO:0000259" key="6">
    <source>
        <dbReference type="PROSITE" id="PS50051"/>
    </source>
</evidence>
<evidence type="ECO:0000313" key="8">
    <source>
        <dbReference type="EMBL" id="RKP20196.1"/>
    </source>
</evidence>
<proteinExistence type="inferred from homology"/>
<dbReference type="GO" id="GO:0017116">
    <property type="term" value="F:single-stranded DNA helicase activity"/>
    <property type="evidence" value="ECO:0007669"/>
    <property type="project" value="TreeGrafter"/>
</dbReference>